<reference evidence="1" key="1">
    <citation type="submission" date="2020-05" db="EMBL/GenBank/DDBJ databases">
        <authorList>
            <person name="Chiriac C."/>
            <person name="Salcher M."/>
            <person name="Ghai R."/>
            <person name="Kavagutti S V."/>
        </authorList>
    </citation>
    <scope>NUCLEOTIDE SEQUENCE</scope>
</reference>
<protein>
    <submittedName>
        <fullName evidence="1">Unannotated protein</fullName>
    </submittedName>
</protein>
<sequence>MPVVGCDQLTTGRPPAGTGLVGANTIPVTTIGSSLIPKDVYMTRHACDSGNGAFMVSKRMIVPGALAGIEDGVS</sequence>
<accession>A0A6J6HXH7</accession>
<dbReference type="EMBL" id="CAEZUO010000101">
    <property type="protein sequence ID" value="CAB4616235.1"/>
    <property type="molecule type" value="Genomic_DNA"/>
</dbReference>
<evidence type="ECO:0000313" key="2">
    <source>
        <dbReference type="EMBL" id="CAB4941437.1"/>
    </source>
</evidence>
<evidence type="ECO:0000313" key="1">
    <source>
        <dbReference type="EMBL" id="CAB4616235.1"/>
    </source>
</evidence>
<dbReference type="EMBL" id="CAFBNA010000107">
    <property type="protein sequence ID" value="CAB4941437.1"/>
    <property type="molecule type" value="Genomic_DNA"/>
</dbReference>
<gene>
    <name evidence="1" type="ORF">UFOPK1827_01630</name>
    <name evidence="2" type="ORF">UFOPK3708_01476</name>
</gene>
<organism evidence="1">
    <name type="scientific">freshwater metagenome</name>
    <dbReference type="NCBI Taxonomy" id="449393"/>
    <lineage>
        <taxon>unclassified sequences</taxon>
        <taxon>metagenomes</taxon>
        <taxon>ecological metagenomes</taxon>
    </lineage>
</organism>
<proteinExistence type="predicted"/>
<dbReference type="AlphaFoldDB" id="A0A6J6HXH7"/>
<name>A0A6J6HXH7_9ZZZZ</name>